<dbReference type="PANTHER" id="PTHR33223:SF8">
    <property type="entry name" value="OS04G0172440 PROTEIN"/>
    <property type="match status" value="1"/>
</dbReference>
<evidence type="ECO:0000313" key="4">
    <source>
        <dbReference type="Proteomes" id="UP000652761"/>
    </source>
</evidence>
<keyword evidence="2" id="KW-0812">Transmembrane</keyword>
<feature type="transmembrane region" description="Helical" evidence="2">
    <location>
        <begin position="598"/>
        <end position="621"/>
    </location>
</feature>
<comment type="caution">
    <text evidence="3">The sequence shown here is derived from an EMBL/GenBank/DDBJ whole genome shotgun (WGS) entry which is preliminary data.</text>
</comment>
<proteinExistence type="predicted"/>
<evidence type="ECO:0008006" key="5">
    <source>
        <dbReference type="Google" id="ProtNLM"/>
    </source>
</evidence>
<evidence type="ECO:0000256" key="2">
    <source>
        <dbReference type="SAM" id="Phobius"/>
    </source>
</evidence>
<feature type="transmembrane region" description="Helical" evidence="2">
    <location>
        <begin position="543"/>
        <end position="562"/>
    </location>
</feature>
<dbReference type="Pfam" id="PF13650">
    <property type="entry name" value="Asp_protease_2"/>
    <property type="match status" value="1"/>
</dbReference>
<evidence type="ECO:0000313" key="3">
    <source>
        <dbReference type="EMBL" id="MQM20914.1"/>
    </source>
</evidence>
<organism evidence="3 4">
    <name type="scientific">Colocasia esculenta</name>
    <name type="common">Wild taro</name>
    <name type="synonym">Arum esculentum</name>
    <dbReference type="NCBI Taxonomy" id="4460"/>
    <lineage>
        <taxon>Eukaryota</taxon>
        <taxon>Viridiplantae</taxon>
        <taxon>Streptophyta</taxon>
        <taxon>Embryophyta</taxon>
        <taxon>Tracheophyta</taxon>
        <taxon>Spermatophyta</taxon>
        <taxon>Magnoliopsida</taxon>
        <taxon>Liliopsida</taxon>
        <taxon>Araceae</taxon>
        <taxon>Aroideae</taxon>
        <taxon>Colocasieae</taxon>
        <taxon>Colocasia</taxon>
    </lineage>
</organism>
<dbReference type="EMBL" id="NMUH01010369">
    <property type="protein sequence ID" value="MQM20914.1"/>
    <property type="molecule type" value="Genomic_DNA"/>
</dbReference>
<dbReference type="PANTHER" id="PTHR33223">
    <property type="entry name" value="CCHC-TYPE DOMAIN-CONTAINING PROTEIN"/>
    <property type="match status" value="1"/>
</dbReference>
<protein>
    <recommendedName>
        <fullName evidence="5">Retrotransposon gag domain-containing protein</fullName>
    </recommendedName>
</protein>
<reference evidence="3" key="1">
    <citation type="submission" date="2017-07" db="EMBL/GenBank/DDBJ databases">
        <title>Taro Niue Genome Assembly and Annotation.</title>
        <authorList>
            <person name="Atibalentja N."/>
            <person name="Keating K."/>
            <person name="Fields C.J."/>
        </authorList>
    </citation>
    <scope>NUCLEOTIDE SEQUENCE</scope>
    <source>
        <strain evidence="3">Niue_2</strain>
        <tissue evidence="3">Leaf</tissue>
    </source>
</reference>
<feature type="transmembrane region" description="Helical" evidence="2">
    <location>
        <begin position="574"/>
        <end position="592"/>
    </location>
</feature>
<feature type="transmembrane region" description="Helical" evidence="2">
    <location>
        <begin position="379"/>
        <end position="398"/>
    </location>
</feature>
<evidence type="ECO:0000256" key="1">
    <source>
        <dbReference type="SAM" id="MobiDB-lite"/>
    </source>
</evidence>
<gene>
    <name evidence="3" type="ORF">Taro_053944</name>
</gene>
<keyword evidence="4" id="KW-1185">Reference proteome</keyword>
<feature type="transmembrane region" description="Helical" evidence="2">
    <location>
        <begin position="633"/>
        <end position="661"/>
    </location>
</feature>
<dbReference type="Gene3D" id="2.40.70.10">
    <property type="entry name" value="Acid Proteases"/>
    <property type="match status" value="1"/>
</dbReference>
<dbReference type="Proteomes" id="UP000652761">
    <property type="component" value="Unassembled WGS sequence"/>
</dbReference>
<dbReference type="CDD" id="cd00303">
    <property type="entry name" value="retropepsin_like"/>
    <property type="match status" value="1"/>
</dbReference>
<feature type="transmembrane region" description="Helical" evidence="2">
    <location>
        <begin position="515"/>
        <end position="537"/>
    </location>
</feature>
<accession>A0A843XMF9</accession>
<name>A0A843XMF9_COLES</name>
<feature type="non-terminal residue" evidence="3">
    <location>
        <position position="1"/>
    </location>
</feature>
<sequence>MRNLKQSPSQTSIGSNICRNSWDSDLRETRLEEDQLLQRFQWFLRLYHLLRYPNLQFMRTSLLLLRISLQLEMTANYLRMHLSLLHFKPLHLFIIQWIFHKLKLQLKPLLPLVDLLFHKSSSAIVGLDLFNPPLLDLVHHIFDPSGLGGEDVVIISDPSEGGSTEEQVRVLEPLDRAGGREETVVVEALTVVAVGEEATTAQGSATDATPATTTTGVITKGAVELSLSTSATVEGQSQTCVPGFRLGCRRVPQGWLALGTFWWGMRHVTWLRSVTEGDTFVAVSWQWCQEGCSRSEVVSVARDPRPRELVEGVLRAMSVLKLAADLADSRAEGKMSPWWHWRVWLPDLVVCSRCAKGCFRFMSDSVGFSGTRVRVTTLVGGRGVALFYSAALLTPYFLQLGARRRGSSVSDRFAGAAVAPCVVSSSGDANFGAPGGDPGGQVITVVSECGSTEICVRLPCKFRMRAAVGCSCYCVACVASVVAQCVRAVVPRSALDSLAMVFPIWRMITGKSRRALRHLLVVVVGLALAGCELWCIAWLPCVLGLRCAVGFGLAGAFWRVFPEQCLGGSGRVKVLPRIALLLLLAEVLPRSALCSMALGTFGGGVVPLAVRLAAALARCFASFLTPCVLSQMVVWVEAGVACCALFRLAVLCMWLLAVLWLHVHLVSLSDHEEGEEEGRALVPGVVELAWSEEEVANRREGCYWGLLSRCLSSSRWYRDGLGGRDNACVCLGCSVVPVGVSACAPGLACPWDLLVENAAGYLAAFSDRSVLRFWLARACLGWPVALLRVHVVSVAWDPRPREPVEGVLRSMSVLELAADLANSRAEGKMRVKISKNEEEAPRTPSPHEILSSLASSPHPTTFGNELGFPNSNLPFLLFNLSLAWSCLVFCGHRWSGLVRTRASGGFRSVFSWFRSPILGCQSVVAPVYVVLAWLLRDLGGCAKGCFRFMSNSVGFSGSRVCITTFVGGRGIALVPAALAGEGLEHLYETVELSFFGRPKKEKLRPHLFNEVNQQPSIANEGAMTFVNKRRISQSDGSHGKRFVHISFLAITVGPTVLPWSESAPCKSGWLQGELYTSLNSVDSLTNYCKLPNAYFPPGFKAPKYRKDDGTSDPQYHLAGFTMDSHRWLYDRVLLVHLFQQSLEGEALRWFTSLPASDLINFDIVSEHVISHFSYMATQVPTLSDLVVEKMRPDEDFVTFANRWRSMASRADVTIPESQAIIMIVNNTTSQLKSILMLSEFPSFAHLYNRARVVQNQIKDSSLPHFFEGKPKGRKAPAAPTTEGVTINESHYPPLPETLEDVFFALMSCDAIRLPPQRESVNPRVDTSKYCPYHRAPYHDINNCFTFRDWVYDMNDQGRINWEDVKVAIAKSRPLQLILPKSQEDVHVTIRNQIVPPPLWLSQDEEDNGPPPPAGTEYDILQHLDKTPTRVSILELIQRSPSHQSTLLQFLHKIMVNDDLPPGGVTNVILSLTHGPSISFSDKDLAAPECRSLPLCLTINLNGVSVDSTLIDTGASINVCSMKTLKQLGLGEDNLEKICSTIAVHDNSKRVAKGKIALQLEIGPVTMSSEFLVLDVAPAYKAILG</sequence>
<feature type="region of interest" description="Disordered" evidence="1">
    <location>
        <begin position="1268"/>
        <end position="1290"/>
    </location>
</feature>
<dbReference type="InterPro" id="IPR021109">
    <property type="entry name" value="Peptidase_aspartic_dom_sf"/>
</dbReference>
<keyword evidence="2" id="KW-0472">Membrane</keyword>
<dbReference type="OrthoDB" id="1227400at2759"/>
<keyword evidence="2" id="KW-1133">Transmembrane helix</keyword>